<sequence length="79" mass="9072">MFFTRKLCVQLNRPFCCHCACHFKVPITILQKEMSTSRIGPGYFGEFFAFSVALLRIMVLLCGIIVCAHLCNKEISRRI</sequence>
<evidence type="ECO:0000313" key="2">
    <source>
        <dbReference type="Proteomes" id="UP000887565"/>
    </source>
</evidence>
<accession>A0A915ITA9</accession>
<reference evidence="3" key="1">
    <citation type="submission" date="2022-11" db="UniProtKB">
        <authorList>
            <consortium name="WormBaseParasite"/>
        </authorList>
    </citation>
    <scope>IDENTIFICATION</scope>
</reference>
<evidence type="ECO:0000256" key="1">
    <source>
        <dbReference type="SAM" id="Phobius"/>
    </source>
</evidence>
<keyword evidence="1" id="KW-0472">Membrane</keyword>
<protein>
    <submittedName>
        <fullName evidence="3">Uncharacterized protein</fullName>
    </submittedName>
</protein>
<dbReference type="AlphaFoldDB" id="A0A915ITA9"/>
<keyword evidence="1" id="KW-1133">Transmembrane helix</keyword>
<dbReference type="WBParaSite" id="nRc.2.0.1.t17056-RA">
    <property type="protein sequence ID" value="nRc.2.0.1.t17056-RA"/>
    <property type="gene ID" value="nRc.2.0.1.g17056"/>
</dbReference>
<feature type="transmembrane region" description="Helical" evidence="1">
    <location>
        <begin position="47"/>
        <end position="71"/>
    </location>
</feature>
<dbReference type="Proteomes" id="UP000887565">
    <property type="component" value="Unplaced"/>
</dbReference>
<name>A0A915ITA9_ROMCU</name>
<organism evidence="2 3">
    <name type="scientific">Romanomermis culicivorax</name>
    <name type="common">Nematode worm</name>
    <dbReference type="NCBI Taxonomy" id="13658"/>
    <lineage>
        <taxon>Eukaryota</taxon>
        <taxon>Metazoa</taxon>
        <taxon>Ecdysozoa</taxon>
        <taxon>Nematoda</taxon>
        <taxon>Enoplea</taxon>
        <taxon>Dorylaimia</taxon>
        <taxon>Mermithida</taxon>
        <taxon>Mermithoidea</taxon>
        <taxon>Mermithidae</taxon>
        <taxon>Romanomermis</taxon>
    </lineage>
</organism>
<proteinExistence type="predicted"/>
<evidence type="ECO:0000313" key="3">
    <source>
        <dbReference type="WBParaSite" id="nRc.2.0.1.t17056-RA"/>
    </source>
</evidence>
<keyword evidence="2" id="KW-1185">Reference proteome</keyword>
<keyword evidence="1" id="KW-0812">Transmembrane</keyword>